<dbReference type="GO" id="GO:0016829">
    <property type="term" value="F:lyase activity"/>
    <property type="evidence" value="ECO:0007669"/>
    <property type="project" value="UniProtKB-KW"/>
</dbReference>
<keyword evidence="2" id="KW-0456">Lyase</keyword>
<dbReference type="PROSITE" id="PS51819">
    <property type="entry name" value="VOC"/>
    <property type="match status" value="1"/>
</dbReference>
<protein>
    <submittedName>
        <fullName evidence="2">Putative enzyme related to lactoylglutathione lyase</fullName>
    </submittedName>
</protein>
<dbReference type="EMBL" id="JACHBK010000005">
    <property type="protein sequence ID" value="MBB5535803.1"/>
    <property type="molecule type" value="Genomic_DNA"/>
</dbReference>
<gene>
    <name evidence="2" type="ORF">GGD55_002507</name>
</gene>
<evidence type="ECO:0000259" key="1">
    <source>
        <dbReference type="PROSITE" id="PS51819"/>
    </source>
</evidence>
<proteinExistence type="predicted"/>
<dbReference type="SUPFAM" id="SSF54593">
    <property type="entry name" value="Glyoxalase/Bleomycin resistance protein/Dihydroxybiphenyl dioxygenase"/>
    <property type="match status" value="1"/>
</dbReference>
<evidence type="ECO:0000313" key="3">
    <source>
        <dbReference type="Proteomes" id="UP000585507"/>
    </source>
</evidence>
<dbReference type="Pfam" id="PF00903">
    <property type="entry name" value="Glyoxalase"/>
    <property type="match status" value="1"/>
</dbReference>
<feature type="domain" description="VOC" evidence="1">
    <location>
        <begin position="1"/>
        <end position="46"/>
    </location>
</feature>
<accession>A0A7W8X9N9</accession>
<dbReference type="InterPro" id="IPR029068">
    <property type="entry name" value="Glyas_Bleomycin-R_OHBP_Dase"/>
</dbReference>
<dbReference type="Gene3D" id="3.10.180.10">
    <property type="entry name" value="2,3-Dihydroxybiphenyl 1,2-Dioxygenase, domain 1"/>
    <property type="match status" value="1"/>
</dbReference>
<sequence>MASVDATVENLRARGVTIVTEPFELLAISRRLAFFSDPFGNLIELA</sequence>
<organism evidence="2 3">
    <name type="scientific">Rhizobium giardinii</name>
    <dbReference type="NCBI Taxonomy" id="56731"/>
    <lineage>
        <taxon>Bacteria</taxon>
        <taxon>Pseudomonadati</taxon>
        <taxon>Pseudomonadota</taxon>
        <taxon>Alphaproteobacteria</taxon>
        <taxon>Hyphomicrobiales</taxon>
        <taxon>Rhizobiaceae</taxon>
        <taxon>Rhizobium/Agrobacterium group</taxon>
        <taxon>Rhizobium</taxon>
    </lineage>
</organism>
<reference evidence="2 3" key="1">
    <citation type="submission" date="2020-08" db="EMBL/GenBank/DDBJ databases">
        <title>Genomic Encyclopedia of Type Strains, Phase IV (KMG-V): Genome sequencing to study the core and pangenomes of soil and plant-associated prokaryotes.</title>
        <authorList>
            <person name="Whitman W."/>
        </authorList>
    </citation>
    <scope>NUCLEOTIDE SEQUENCE [LARGE SCALE GENOMIC DNA]</scope>
    <source>
        <strain evidence="2 3">SEMIA 4084</strain>
    </source>
</reference>
<dbReference type="InterPro" id="IPR004360">
    <property type="entry name" value="Glyas_Fos-R_dOase_dom"/>
</dbReference>
<keyword evidence="3" id="KW-1185">Reference proteome</keyword>
<dbReference type="AlphaFoldDB" id="A0A7W8X9N9"/>
<name>A0A7W8X9N9_9HYPH</name>
<dbReference type="InterPro" id="IPR037523">
    <property type="entry name" value="VOC_core"/>
</dbReference>
<comment type="caution">
    <text evidence="2">The sequence shown here is derived from an EMBL/GenBank/DDBJ whole genome shotgun (WGS) entry which is preliminary data.</text>
</comment>
<evidence type="ECO:0000313" key="2">
    <source>
        <dbReference type="EMBL" id="MBB5535803.1"/>
    </source>
</evidence>
<dbReference type="RefSeq" id="WP_276325087.1">
    <property type="nucleotide sequence ID" value="NZ_JACHBK010000005.1"/>
</dbReference>
<dbReference type="Proteomes" id="UP000585507">
    <property type="component" value="Unassembled WGS sequence"/>
</dbReference>